<name>A0A9P5K749_COLSI</name>
<dbReference type="OrthoDB" id="540004at2759"/>
<evidence type="ECO:0008006" key="3">
    <source>
        <dbReference type="Google" id="ProtNLM"/>
    </source>
</evidence>
<dbReference type="InterPro" id="IPR015915">
    <property type="entry name" value="Kelch-typ_b-propeller"/>
</dbReference>
<dbReference type="EMBL" id="QPMT01000010">
    <property type="protein sequence ID" value="KAF4861519.1"/>
    <property type="molecule type" value="Genomic_DNA"/>
</dbReference>
<gene>
    <name evidence="1" type="ORF">CGCSCA2_v004354</name>
</gene>
<organism evidence="1 2">
    <name type="scientific">Colletotrichum siamense</name>
    <name type="common">Anthracnose fungus</name>
    <dbReference type="NCBI Taxonomy" id="690259"/>
    <lineage>
        <taxon>Eukaryota</taxon>
        <taxon>Fungi</taxon>
        <taxon>Dikarya</taxon>
        <taxon>Ascomycota</taxon>
        <taxon>Pezizomycotina</taxon>
        <taxon>Sordariomycetes</taxon>
        <taxon>Hypocreomycetidae</taxon>
        <taxon>Glomerellales</taxon>
        <taxon>Glomerellaceae</taxon>
        <taxon>Colletotrichum</taxon>
        <taxon>Colletotrichum gloeosporioides species complex</taxon>
    </lineage>
</organism>
<accession>A0A9P5K749</accession>
<sequence length="260" mass="29738">MEKPKEAPRLMGQAVWSDNNNNAGAFFVWGGETSYDDDVIPSKVWRFQADGVGRGSWEHALVSNQKDFTKIKRPMGGAFAQIGNIGYYVDEKWHTQRTTGEQPTRRQKFCTVGVNGPDNTYDIFMYGGSTRDDGISDEVYVLTLPGFNFFKASSTSSTARFNHACVRIGKRHMLSIGGTRRQRFPESWLEKDAWSRGLGVFDMTQMSWVHRYNDSAEQYESPEVVKKWYNEGGRNNVEWSSEQVKLLFASSKWPHTEEQD</sequence>
<keyword evidence="2" id="KW-1185">Reference proteome</keyword>
<protein>
    <recommendedName>
        <fullName evidence="3">Kelch repeat protein</fullName>
    </recommendedName>
</protein>
<proteinExistence type="predicted"/>
<dbReference type="InterPro" id="IPR011043">
    <property type="entry name" value="Gal_Oxase/kelch_b-propeller"/>
</dbReference>
<comment type="caution">
    <text evidence="1">The sequence shown here is derived from an EMBL/GenBank/DDBJ whole genome shotgun (WGS) entry which is preliminary data.</text>
</comment>
<evidence type="ECO:0000313" key="1">
    <source>
        <dbReference type="EMBL" id="KAF4861519.1"/>
    </source>
</evidence>
<dbReference type="AlphaFoldDB" id="A0A9P5K749"/>
<dbReference type="Gene3D" id="2.120.10.80">
    <property type="entry name" value="Kelch-type beta propeller"/>
    <property type="match status" value="1"/>
</dbReference>
<dbReference type="Proteomes" id="UP000711996">
    <property type="component" value="Unassembled WGS sequence"/>
</dbReference>
<dbReference type="SUPFAM" id="SSF50965">
    <property type="entry name" value="Galactose oxidase, central domain"/>
    <property type="match status" value="1"/>
</dbReference>
<reference evidence="1" key="1">
    <citation type="submission" date="2019-06" db="EMBL/GenBank/DDBJ databases">
        <authorList>
            <person name="Gan P."/>
            <person name="Shirasu K."/>
        </authorList>
    </citation>
    <scope>NUCLEOTIDE SEQUENCE [LARGE SCALE GENOMIC DNA]</scope>
    <source>
        <strain evidence="1">CAD2</strain>
    </source>
</reference>
<evidence type="ECO:0000313" key="2">
    <source>
        <dbReference type="Proteomes" id="UP000711996"/>
    </source>
</evidence>